<dbReference type="Proteomes" id="UP000507470">
    <property type="component" value="Unassembled WGS sequence"/>
</dbReference>
<keyword evidence="2" id="KW-1185">Reference proteome</keyword>
<sequence>MDIVGTEQDLIDATEDIESSQIALEVEEEIQLTQAAAAAENDFSLTHFVLDAATAGEANQPNFEFGDFDMSFLGSTDNSDSTNNRFSAVVSNEEITNLISVQKNKNTEKNTKWAMNVFNEWQGERIRSGIIMPDLLQMDYISMDFWIQRGVMRYCRDNGLHVNFFNGDDATFAGLRKVLDARMKQLPGKGLGTNIKKADAISGEDKEILWLSGVFGTSTATTLQYTIFFYVCKVFIGRSEKAYQGGLAHLKVSNKDLKHYTRGGSRCLYEHFETYLKFDNSVEVHDDTRQGLSDITNGPASRGNVSYNNCHFTYTVTK</sequence>
<dbReference type="InterPro" id="IPR052787">
    <property type="entry name" value="MAVS"/>
</dbReference>
<accession>A0A6J8AI14</accession>
<organism evidence="1 2">
    <name type="scientific">Mytilus coruscus</name>
    <name type="common">Sea mussel</name>
    <dbReference type="NCBI Taxonomy" id="42192"/>
    <lineage>
        <taxon>Eukaryota</taxon>
        <taxon>Metazoa</taxon>
        <taxon>Spiralia</taxon>
        <taxon>Lophotrochozoa</taxon>
        <taxon>Mollusca</taxon>
        <taxon>Bivalvia</taxon>
        <taxon>Autobranchia</taxon>
        <taxon>Pteriomorphia</taxon>
        <taxon>Mytilida</taxon>
        <taxon>Mytiloidea</taxon>
        <taxon>Mytilidae</taxon>
        <taxon>Mytilinae</taxon>
        <taxon>Mytilus</taxon>
    </lineage>
</organism>
<evidence type="ECO:0008006" key="3">
    <source>
        <dbReference type="Google" id="ProtNLM"/>
    </source>
</evidence>
<dbReference type="PANTHER" id="PTHR21446:SF13">
    <property type="entry name" value="DUF3504 DOMAIN-CONTAINING PROTEIN"/>
    <property type="match status" value="1"/>
</dbReference>
<evidence type="ECO:0000313" key="2">
    <source>
        <dbReference type="Proteomes" id="UP000507470"/>
    </source>
</evidence>
<protein>
    <recommendedName>
        <fullName evidence="3">DUF3504 domain-containing protein</fullName>
    </recommendedName>
</protein>
<dbReference type="OrthoDB" id="5988622at2759"/>
<gene>
    <name evidence="1" type="ORF">MCOR_7391</name>
</gene>
<dbReference type="EMBL" id="CACVKT020001362">
    <property type="protein sequence ID" value="CAC5367515.1"/>
    <property type="molecule type" value="Genomic_DNA"/>
</dbReference>
<proteinExistence type="predicted"/>
<dbReference type="PANTHER" id="PTHR21446">
    <property type="entry name" value="DUF3504 DOMAIN-CONTAINING PROTEIN"/>
    <property type="match status" value="1"/>
</dbReference>
<reference evidence="1 2" key="1">
    <citation type="submission" date="2020-06" db="EMBL/GenBank/DDBJ databases">
        <authorList>
            <person name="Li R."/>
            <person name="Bekaert M."/>
        </authorList>
    </citation>
    <scope>NUCLEOTIDE SEQUENCE [LARGE SCALE GENOMIC DNA]</scope>
    <source>
        <strain evidence="2">wild</strain>
    </source>
</reference>
<name>A0A6J8AI14_MYTCO</name>
<dbReference type="AlphaFoldDB" id="A0A6J8AI14"/>
<evidence type="ECO:0000313" key="1">
    <source>
        <dbReference type="EMBL" id="CAC5367515.1"/>
    </source>
</evidence>